<comment type="caution">
    <text evidence="2">The sequence shown here is derived from an EMBL/GenBank/DDBJ whole genome shotgun (WGS) entry which is preliminary data.</text>
</comment>
<feature type="transmembrane region" description="Helical" evidence="1">
    <location>
        <begin position="122"/>
        <end position="139"/>
    </location>
</feature>
<feature type="transmembrane region" description="Helical" evidence="1">
    <location>
        <begin position="151"/>
        <end position="173"/>
    </location>
</feature>
<keyword evidence="1" id="KW-0812">Transmembrane</keyword>
<feature type="transmembrane region" description="Helical" evidence="1">
    <location>
        <begin position="40"/>
        <end position="60"/>
    </location>
</feature>
<reference evidence="3" key="1">
    <citation type="journal article" date="2019" name="Int. J. Syst. Evol. Microbiol.">
        <title>The Global Catalogue of Microorganisms (GCM) 10K type strain sequencing project: providing services to taxonomists for standard genome sequencing and annotation.</title>
        <authorList>
            <consortium name="The Broad Institute Genomics Platform"/>
            <consortium name="The Broad Institute Genome Sequencing Center for Infectious Disease"/>
            <person name="Wu L."/>
            <person name="Ma J."/>
        </authorList>
    </citation>
    <scope>NUCLEOTIDE SEQUENCE [LARGE SCALE GENOMIC DNA]</scope>
    <source>
        <strain evidence="3">JCM 17329</strain>
    </source>
</reference>
<dbReference type="RefSeq" id="WP_344965740.1">
    <property type="nucleotide sequence ID" value="NZ_BAABDS010000046.1"/>
</dbReference>
<name>A0ABP7ERS5_9GAMM</name>
<feature type="transmembrane region" description="Helical" evidence="1">
    <location>
        <begin position="97"/>
        <end position="116"/>
    </location>
</feature>
<keyword evidence="1" id="KW-0472">Membrane</keyword>
<accession>A0ABP7ERS5</accession>
<feature type="transmembrane region" description="Helical" evidence="1">
    <location>
        <begin position="6"/>
        <end position="28"/>
    </location>
</feature>
<feature type="transmembrane region" description="Helical" evidence="1">
    <location>
        <begin position="220"/>
        <end position="242"/>
    </location>
</feature>
<evidence type="ECO:0000313" key="3">
    <source>
        <dbReference type="Proteomes" id="UP001501479"/>
    </source>
</evidence>
<keyword evidence="1" id="KW-1133">Transmembrane helix</keyword>
<dbReference type="Proteomes" id="UP001501479">
    <property type="component" value="Unassembled WGS sequence"/>
</dbReference>
<feature type="transmembrane region" description="Helical" evidence="1">
    <location>
        <begin position="66"/>
        <end position="85"/>
    </location>
</feature>
<keyword evidence="3" id="KW-1185">Reference proteome</keyword>
<proteinExistence type="predicted"/>
<dbReference type="EMBL" id="BAABDS010000046">
    <property type="protein sequence ID" value="GAA3720974.1"/>
    <property type="molecule type" value="Genomic_DNA"/>
</dbReference>
<evidence type="ECO:0000313" key="2">
    <source>
        <dbReference type="EMBL" id="GAA3720974.1"/>
    </source>
</evidence>
<feature type="transmembrane region" description="Helical" evidence="1">
    <location>
        <begin position="185"/>
        <end position="208"/>
    </location>
</feature>
<organism evidence="2 3">
    <name type="scientific">Oceanisphaera sediminis</name>
    <dbReference type="NCBI Taxonomy" id="981381"/>
    <lineage>
        <taxon>Bacteria</taxon>
        <taxon>Pseudomonadati</taxon>
        <taxon>Pseudomonadota</taxon>
        <taxon>Gammaproteobacteria</taxon>
        <taxon>Aeromonadales</taxon>
        <taxon>Aeromonadaceae</taxon>
        <taxon>Oceanisphaera</taxon>
    </lineage>
</organism>
<evidence type="ECO:0000256" key="1">
    <source>
        <dbReference type="SAM" id="Phobius"/>
    </source>
</evidence>
<gene>
    <name evidence="2" type="ORF">GCM10022421_31750</name>
</gene>
<sequence>MTDLLPARLFAPLALTAIAALGLLLWVLRNGDLCPGQRRRISDGLLSAWAVFGLALMLGVEAAVPTLLLWLGGAALVAGLGAVLYQARLQGKRSLPLSWHTPALGLAGLYGLWIMFMMGPAALLAAGAGGCVFAHLIMVRAKHRLQAFNTLLPLAGIASAIGWLLALLVQTLLAESSAQAAQPDMSHLIVPFAQMSAAILLGAIIWLLPLLRKEQTRPPVIAVAALLILGALTTGQGIIWQLSVNIG</sequence>
<protein>
    <submittedName>
        <fullName evidence="2">Uncharacterized protein</fullName>
    </submittedName>
</protein>